<dbReference type="NCBIfam" id="TIGR02532">
    <property type="entry name" value="IV_pilin_GFxxxE"/>
    <property type="match status" value="1"/>
</dbReference>
<evidence type="ECO:0000313" key="13">
    <source>
        <dbReference type="EMBL" id="PWK86782.1"/>
    </source>
</evidence>
<evidence type="ECO:0000313" key="14">
    <source>
        <dbReference type="Proteomes" id="UP000245812"/>
    </source>
</evidence>
<feature type="domain" description="Type II secretion system protein GspG C-terminal" evidence="12">
    <location>
        <begin position="84"/>
        <end position="186"/>
    </location>
</feature>
<feature type="compositionally biased region" description="Low complexity" evidence="10">
    <location>
        <begin position="1"/>
        <end position="10"/>
    </location>
</feature>
<accession>A0A316I035</accession>
<dbReference type="Pfam" id="PF07963">
    <property type="entry name" value="N_methyl"/>
    <property type="match status" value="1"/>
</dbReference>
<keyword evidence="14" id="KW-1185">Reference proteome</keyword>
<evidence type="ECO:0000256" key="10">
    <source>
        <dbReference type="SAM" id="MobiDB-lite"/>
    </source>
</evidence>
<name>A0A316I035_9GAMM</name>
<reference evidence="13 14" key="1">
    <citation type="submission" date="2018-05" db="EMBL/GenBank/DDBJ databases">
        <title>Genomic Encyclopedia of Type Strains, Phase IV (KMG-IV): sequencing the most valuable type-strain genomes for metagenomic binning, comparative biology and taxonomic classification.</title>
        <authorList>
            <person name="Goeker M."/>
        </authorList>
    </citation>
    <scope>NUCLEOTIDE SEQUENCE [LARGE SCALE GENOMIC DNA]</scope>
    <source>
        <strain evidence="13 14">DSM 14263</strain>
    </source>
</reference>
<evidence type="ECO:0000256" key="9">
    <source>
        <dbReference type="ARBA" id="ARBA00023136"/>
    </source>
</evidence>
<dbReference type="InterPro" id="IPR012902">
    <property type="entry name" value="N_methyl_site"/>
</dbReference>
<dbReference type="PRINTS" id="PR00813">
    <property type="entry name" value="BCTERIALGSPG"/>
</dbReference>
<dbReference type="InterPro" id="IPR045584">
    <property type="entry name" value="Pilin-like"/>
</dbReference>
<dbReference type="InterPro" id="IPR013545">
    <property type="entry name" value="T2SS_protein-GspG_C"/>
</dbReference>
<evidence type="ECO:0000256" key="6">
    <source>
        <dbReference type="ARBA" id="ARBA00022519"/>
    </source>
</evidence>
<protein>
    <recommendedName>
        <fullName evidence="3">Type II secretion system core protein G</fullName>
    </recommendedName>
</protein>
<dbReference type="GO" id="GO:0005886">
    <property type="term" value="C:plasma membrane"/>
    <property type="evidence" value="ECO:0007669"/>
    <property type="project" value="UniProtKB-SubCell"/>
</dbReference>
<keyword evidence="9 11" id="KW-0472">Membrane</keyword>
<evidence type="ECO:0000256" key="5">
    <source>
        <dbReference type="ARBA" id="ARBA00022481"/>
    </source>
</evidence>
<sequence>MRMRMRTWGARGTGHGARGAVAQERMSPEWVRWRGTPATRTHPRSPCPVPRSRRAPRANGFTLLEMLAVIVLIGIIGAVVVSQVGKNVDKGKYGAGKAQLTTLSQKIENYALDNGSPPAQLGDLVAKPSNAANWQGPYAKPSDLKDPWGHDFGYKYPGEHGSFDLVFYGQDGQPGGEGYSADVGNWQ</sequence>
<keyword evidence="6" id="KW-0997">Cell inner membrane</keyword>
<evidence type="ECO:0000256" key="4">
    <source>
        <dbReference type="ARBA" id="ARBA00022475"/>
    </source>
</evidence>
<organism evidence="13 14">
    <name type="scientific">Fulvimonas soli</name>
    <dbReference type="NCBI Taxonomy" id="155197"/>
    <lineage>
        <taxon>Bacteria</taxon>
        <taxon>Pseudomonadati</taxon>
        <taxon>Pseudomonadota</taxon>
        <taxon>Gammaproteobacteria</taxon>
        <taxon>Lysobacterales</taxon>
        <taxon>Rhodanobacteraceae</taxon>
        <taxon>Fulvimonas</taxon>
    </lineage>
</organism>
<evidence type="ECO:0000256" key="8">
    <source>
        <dbReference type="ARBA" id="ARBA00022989"/>
    </source>
</evidence>
<dbReference type="GO" id="GO:0015628">
    <property type="term" value="P:protein secretion by the type II secretion system"/>
    <property type="evidence" value="ECO:0007669"/>
    <property type="project" value="InterPro"/>
</dbReference>
<keyword evidence="7 11" id="KW-0812">Transmembrane</keyword>
<dbReference type="Proteomes" id="UP000245812">
    <property type="component" value="Unassembled WGS sequence"/>
</dbReference>
<gene>
    <name evidence="13" type="ORF">C7456_107173</name>
</gene>
<evidence type="ECO:0000256" key="1">
    <source>
        <dbReference type="ARBA" id="ARBA00004377"/>
    </source>
</evidence>
<dbReference type="InterPro" id="IPR000983">
    <property type="entry name" value="Bac_GSPG_pilin"/>
</dbReference>
<comment type="caution">
    <text evidence="13">The sequence shown here is derived from an EMBL/GenBank/DDBJ whole genome shotgun (WGS) entry which is preliminary data.</text>
</comment>
<dbReference type="EMBL" id="QGHC01000007">
    <property type="protein sequence ID" value="PWK86782.1"/>
    <property type="molecule type" value="Genomic_DNA"/>
</dbReference>
<dbReference type="Gene3D" id="3.30.700.10">
    <property type="entry name" value="Glycoprotein, Type 4 Pilin"/>
    <property type="match status" value="1"/>
</dbReference>
<dbReference type="NCBIfam" id="TIGR01710">
    <property type="entry name" value="typeII_sec_gspG"/>
    <property type="match status" value="1"/>
</dbReference>
<evidence type="ECO:0000259" key="12">
    <source>
        <dbReference type="Pfam" id="PF08334"/>
    </source>
</evidence>
<evidence type="ECO:0000256" key="2">
    <source>
        <dbReference type="ARBA" id="ARBA00009984"/>
    </source>
</evidence>
<keyword evidence="5" id="KW-0488">Methylation</keyword>
<dbReference type="GO" id="GO:0015627">
    <property type="term" value="C:type II protein secretion system complex"/>
    <property type="evidence" value="ECO:0007669"/>
    <property type="project" value="InterPro"/>
</dbReference>
<keyword evidence="8 11" id="KW-1133">Transmembrane helix</keyword>
<dbReference type="AlphaFoldDB" id="A0A316I035"/>
<proteinExistence type="inferred from homology"/>
<feature type="transmembrane region" description="Helical" evidence="11">
    <location>
        <begin position="61"/>
        <end position="81"/>
    </location>
</feature>
<dbReference type="SUPFAM" id="SSF54523">
    <property type="entry name" value="Pili subunits"/>
    <property type="match status" value="1"/>
</dbReference>
<evidence type="ECO:0000256" key="11">
    <source>
        <dbReference type="SAM" id="Phobius"/>
    </source>
</evidence>
<evidence type="ECO:0000256" key="3">
    <source>
        <dbReference type="ARBA" id="ARBA00020042"/>
    </source>
</evidence>
<comment type="similarity">
    <text evidence="2">Belongs to the GSP G family.</text>
</comment>
<dbReference type="InterPro" id="IPR010054">
    <property type="entry name" value="Type2_sec_GspG"/>
</dbReference>
<evidence type="ECO:0000256" key="7">
    <source>
        <dbReference type="ARBA" id="ARBA00022692"/>
    </source>
</evidence>
<keyword evidence="4" id="KW-1003">Cell membrane</keyword>
<comment type="subcellular location">
    <subcellularLocation>
        <location evidence="1">Cell inner membrane</location>
        <topology evidence="1">Single-pass membrane protein</topology>
    </subcellularLocation>
</comment>
<feature type="region of interest" description="Disordered" evidence="10">
    <location>
        <begin position="1"/>
        <end position="25"/>
    </location>
</feature>
<dbReference type="Pfam" id="PF08334">
    <property type="entry name" value="T2SSG"/>
    <property type="match status" value="1"/>
</dbReference>